<keyword evidence="1" id="KW-0812">Transmembrane</keyword>
<feature type="transmembrane region" description="Helical" evidence="1">
    <location>
        <begin position="46"/>
        <end position="65"/>
    </location>
</feature>
<dbReference type="RefSeq" id="WP_033178467.1">
    <property type="nucleotide sequence ID" value="NZ_CP030140.1"/>
</dbReference>
<proteinExistence type="predicted"/>
<keyword evidence="1" id="KW-0472">Membrane</keyword>
<dbReference type="SMART" id="SM00382">
    <property type="entry name" value="AAA"/>
    <property type="match status" value="1"/>
</dbReference>
<organism evidence="3 4">
    <name type="scientific">[Mycoplasma] anseris</name>
    <dbReference type="NCBI Taxonomy" id="92400"/>
    <lineage>
        <taxon>Bacteria</taxon>
        <taxon>Bacillati</taxon>
        <taxon>Mycoplasmatota</taxon>
        <taxon>Mycoplasmoidales</taxon>
        <taxon>Metamycoplasmataceae</taxon>
        <taxon>Metamycoplasma</taxon>
    </lineage>
</organism>
<dbReference type="Gene3D" id="1.10.8.730">
    <property type="match status" value="1"/>
</dbReference>
<sequence>MYQNRKLNTTRMTIFRDFTVFDFLIMMVILGLAFVLGFAINEKLSIWFKLLISIGIILSTFWILIKSKKHNCRYYLLLFRALKFWIQIRKYGEKTKFDTELLIPYIKLKENQVLEVENGHSNSYVAGFRIKGFNIFTEDEEDRIAYMEQLISIFNQLTFKITLIKTTEAMNLKKNIKYTEDLILSSQRIKENDSVRNYFQHNLYDLTNLDSAKNTNFYYLMFYANDENLLKERQEELFSLFQNAKLKLENISKIEFMKLIAMSFGKDISISDIQHFINTKGENVLNKTKPTKTIKRKVNFAQSIKHFFTYGFAKPKNVEFFIEKDNELIKFLKPKKMEFKKSYCCVDNYFMSFQSFNEFNSLSINHGWTSLLNDTPSTVMINLEPLNDERKQKLLDKTAMIISTNAEGDRSRYRNSRKRLDIQVIEDLIEQINVQKMNVFNMSVLLINKGKSLEELKNVEKINKTVFANASMQINPNIFLQKEAYANTNFITKDFLKNNLEISSRNFIYGWLWTNNELNDSNNFILGFNGSSGSPIIFDIFKKTKDRTSFSMALLGLSGVGKSALTEKFIWNQYMAGNEVIVFDPQREYGDICKKLNGNLIELGRGHDTKINPLQIDIQFTDDLNESFKNTIIINQNIKKIREFFNLLYPDLNERYFRVLDLTLSAFFDSLGYYDPKTKFNELKNKDYKTISDYLKFLDEFKFDNHIEDQLLRPLLEEWKLTLKYDFENHGKYEHLYNGYTTINLDNDLNILDTYNLDVKNQNSSTQGALYLILSFVQNRITNNYFFNKEQNKKIILFVDEAHKFIDPINMASLRFLFDTVKTIRKYNGSLILTTQNLSDFRQNLNVSGLSQALFDNLAYTGIFKLNQKDIDLVDEMYRARGGLTKSEKVFLATAGIGELIFNVDNSTRFIVDTYYNDFEKSQIFKKGDGKLWNADDY</sequence>
<evidence type="ECO:0000313" key="3">
    <source>
        <dbReference type="EMBL" id="AWX69420.1"/>
    </source>
</evidence>
<evidence type="ECO:0000259" key="2">
    <source>
        <dbReference type="SMART" id="SM00382"/>
    </source>
</evidence>
<dbReference type="KEGG" id="mane:DP065_01465"/>
<dbReference type="NCBIfam" id="NF045975">
    <property type="entry name" value="VirB4_plasma"/>
    <property type="match status" value="1"/>
</dbReference>
<dbReference type="AlphaFoldDB" id="A0A2Z4NCZ0"/>
<dbReference type="InterPro" id="IPR027417">
    <property type="entry name" value="P-loop_NTPase"/>
</dbReference>
<dbReference type="EMBL" id="CP030140">
    <property type="protein sequence ID" value="AWX69420.1"/>
    <property type="molecule type" value="Genomic_DNA"/>
</dbReference>
<dbReference type="InterPro" id="IPR043964">
    <property type="entry name" value="P-loop_TraG"/>
</dbReference>
<dbReference type="Gene3D" id="3.40.50.300">
    <property type="entry name" value="P-loop containing nucleotide triphosphate hydrolases"/>
    <property type="match status" value="1"/>
</dbReference>
<dbReference type="InterPro" id="IPR003593">
    <property type="entry name" value="AAA+_ATPase"/>
</dbReference>
<keyword evidence="4" id="KW-1185">Reference proteome</keyword>
<feature type="transmembrane region" description="Helical" evidence="1">
    <location>
        <begin position="20"/>
        <end position="40"/>
    </location>
</feature>
<dbReference type="SUPFAM" id="SSF52540">
    <property type="entry name" value="P-loop containing nucleoside triphosphate hydrolases"/>
    <property type="match status" value="1"/>
</dbReference>
<dbReference type="InterPro" id="IPR008571">
    <property type="entry name" value="HerA-like"/>
</dbReference>
<gene>
    <name evidence="3" type="ORF">DP065_01465</name>
</gene>
<dbReference type="Pfam" id="PF19044">
    <property type="entry name" value="P-loop_TraG"/>
    <property type="match status" value="1"/>
</dbReference>
<dbReference type="CDD" id="cd01127">
    <property type="entry name" value="TrwB_TraG_TraD_VirD4"/>
    <property type="match status" value="1"/>
</dbReference>
<keyword evidence="1" id="KW-1133">Transmembrane helix</keyword>
<reference evidence="4" key="1">
    <citation type="submission" date="2018-06" db="EMBL/GenBank/DDBJ databases">
        <title>Complete genome sequences of Mycoplasma anatis, M. anseris and M. cloacale type strains.</title>
        <authorList>
            <person name="Grozner D."/>
            <person name="Forro B."/>
            <person name="Sulyok K.M."/>
            <person name="Marton S."/>
            <person name="Kreizinger Z."/>
            <person name="Banyai K."/>
            <person name="Gyuranecz M."/>
        </authorList>
    </citation>
    <scope>NUCLEOTIDE SEQUENCE [LARGE SCALE GENOMIC DNA]</scope>
    <source>
        <strain evidence="4">ATCC 49234</strain>
    </source>
</reference>
<dbReference type="Proteomes" id="UP000250218">
    <property type="component" value="Chromosome"/>
</dbReference>
<evidence type="ECO:0000256" key="1">
    <source>
        <dbReference type="SAM" id="Phobius"/>
    </source>
</evidence>
<dbReference type="PANTHER" id="PTHR42957">
    <property type="entry name" value="HELICASE MJ1565-RELATED"/>
    <property type="match status" value="1"/>
</dbReference>
<evidence type="ECO:0000313" key="4">
    <source>
        <dbReference type="Proteomes" id="UP000250218"/>
    </source>
</evidence>
<protein>
    <submittedName>
        <fullName evidence="3">TrsE</fullName>
    </submittedName>
</protein>
<accession>A0A2Z4NCZ0</accession>
<feature type="domain" description="AAA+ ATPase" evidence="2">
    <location>
        <begin position="548"/>
        <end position="861"/>
    </location>
</feature>
<name>A0A2Z4NCZ0_9BACT</name>
<dbReference type="PANTHER" id="PTHR42957:SF1">
    <property type="entry name" value="HELICASE MJ1565-RELATED"/>
    <property type="match status" value="1"/>
</dbReference>